<evidence type="ECO:0000313" key="1">
    <source>
        <dbReference type="EMBL" id="KKJ01050.1"/>
    </source>
</evidence>
<dbReference type="Proteomes" id="UP000034681">
    <property type="component" value="Unassembled WGS sequence"/>
</dbReference>
<accession>A0A0M2PXZ9</accession>
<gene>
    <name evidence="1" type="ORF">PROH_01130</name>
</gene>
<name>A0A0M2PXZ9_PROHO</name>
<proteinExistence type="predicted"/>
<reference evidence="1" key="1">
    <citation type="submission" date="2012-04" db="EMBL/GenBank/DDBJ databases">
        <authorList>
            <person name="Borisov I.G."/>
            <person name="Ivanikova N.V."/>
            <person name="Pinevich A.V."/>
        </authorList>
    </citation>
    <scope>NUCLEOTIDE SEQUENCE [LARGE SCALE GENOMIC DNA]</scope>
    <source>
        <strain evidence="1">CALU 1027</strain>
    </source>
</reference>
<organism evidence="1 2">
    <name type="scientific">Prochlorothrix hollandica PCC 9006 = CALU 1027</name>
    <dbReference type="NCBI Taxonomy" id="317619"/>
    <lineage>
        <taxon>Bacteria</taxon>
        <taxon>Bacillati</taxon>
        <taxon>Cyanobacteriota</taxon>
        <taxon>Cyanophyceae</taxon>
        <taxon>Prochlorotrichales</taxon>
        <taxon>Prochlorotrichaceae</taxon>
        <taxon>Prochlorothrix</taxon>
    </lineage>
</organism>
<protein>
    <submittedName>
        <fullName evidence="1">Uncharacterized protein</fullName>
    </submittedName>
</protein>
<keyword evidence="2" id="KW-1185">Reference proteome</keyword>
<dbReference type="AlphaFoldDB" id="A0A0M2PXZ9"/>
<comment type="caution">
    <text evidence="1">The sequence shown here is derived from an EMBL/GenBank/DDBJ whole genome shotgun (WGS) entry which is preliminary data.</text>
</comment>
<dbReference type="EMBL" id="AJTX02000002">
    <property type="protein sequence ID" value="KKJ01050.1"/>
    <property type="molecule type" value="Genomic_DNA"/>
</dbReference>
<evidence type="ECO:0000313" key="2">
    <source>
        <dbReference type="Proteomes" id="UP000034681"/>
    </source>
</evidence>
<sequence>MALPHWIQSERGTRAVKSPSMASAWRCWVRPKRWLTRIPWVSTMMPDAWLKAQFKTTLAVLRPTPGKLVSASRLGGTFPPKRAISSPQTACTVAALRR</sequence>